<name>A0ABP6S4G4_9ACTN</name>
<reference evidence="2" key="3">
    <citation type="submission" date="2023-12" db="EMBL/GenBank/DDBJ databases">
        <authorList>
            <person name="Sun Q."/>
            <person name="Inoue M."/>
        </authorList>
    </citation>
    <scope>NUCLEOTIDE SEQUENCE</scope>
    <source>
        <strain evidence="2">JCM 9651</strain>
    </source>
</reference>
<dbReference type="Proteomes" id="UP001499990">
    <property type="component" value="Unassembled WGS sequence"/>
</dbReference>
<dbReference type="EMBL" id="BAAAYL010000001">
    <property type="protein sequence ID" value="GAA3379862.1"/>
    <property type="molecule type" value="Genomic_DNA"/>
</dbReference>
<evidence type="ECO:0000313" key="4">
    <source>
        <dbReference type="Proteomes" id="UP001499990"/>
    </source>
</evidence>
<reference evidence="2" key="1">
    <citation type="journal article" date="2014" name="Int. J. Syst. Evol. Microbiol.">
        <title>Complete genome of a new Firmicutes species belonging to the dominant human colonic microbiota ('Ruminococcus bicirculans') reveals two chromosomes and a selective capacity to utilize plant glucans.</title>
        <authorList>
            <consortium name="NISC Comparative Sequencing Program"/>
            <person name="Wegmann U."/>
            <person name="Louis P."/>
            <person name="Goesmann A."/>
            <person name="Henrissat B."/>
            <person name="Duncan S.H."/>
            <person name="Flint H.J."/>
        </authorList>
    </citation>
    <scope>NUCLEOTIDE SEQUENCE</scope>
    <source>
        <strain evidence="2">JCM 9651</strain>
    </source>
</reference>
<evidence type="ECO:0000313" key="2">
    <source>
        <dbReference type="EMBL" id="GAA3367836.1"/>
    </source>
</evidence>
<dbReference type="EMBL" id="BAAAYL010000001">
    <property type="protein sequence ID" value="GAA3367836.1"/>
    <property type="molecule type" value="Genomic_DNA"/>
</dbReference>
<comment type="caution">
    <text evidence="2">The sequence shown here is derived from an EMBL/GenBank/DDBJ whole genome shotgun (WGS) entry which is preliminary data.</text>
</comment>
<feature type="region of interest" description="Disordered" evidence="1">
    <location>
        <begin position="54"/>
        <end position="85"/>
    </location>
</feature>
<sequence>MADRVSGSLSLQEGRPAHPDLSLVLNRMGCFDWDLDSGLLHMDRTGLEVFDRSGRGTAAGRGQRRLQRAAQASRGGGVGRLGPRADARGPAGWCMGCGSAGQRKIRVV</sequence>
<organism evidence="2 4">
    <name type="scientific">Streptomyces sannanensis</name>
    <dbReference type="NCBI Taxonomy" id="285536"/>
    <lineage>
        <taxon>Bacteria</taxon>
        <taxon>Bacillati</taxon>
        <taxon>Actinomycetota</taxon>
        <taxon>Actinomycetes</taxon>
        <taxon>Kitasatosporales</taxon>
        <taxon>Streptomycetaceae</taxon>
        <taxon>Streptomyces</taxon>
    </lineage>
</organism>
<proteinExistence type="predicted"/>
<accession>A0ABP6S4G4</accession>
<protein>
    <submittedName>
        <fullName evidence="2">Uncharacterized protein</fullName>
    </submittedName>
</protein>
<keyword evidence="4" id="KW-1185">Reference proteome</keyword>
<gene>
    <name evidence="2" type="ORF">GCM10020367_03710</name>
    <name evidence="3" type="ORF">GCM10020367_65130</name>
</gene>
<evidence type="ECO:0000313" key="3">
    <source>
        <dbReference type="EMBL" id="GAA3379862.1"/>
    </source>
</evidence>
<reference evidence="4" key="2">
    <citation type="journal article" date="2019" name="Int. J. Syst. Evol. Microbiol.">
        <title>The Global Catalogue of Microorganisms (GCM) 10K type strain sequencing project: providing services to taxonomists for standard genome sequencing and annotation.</title>
        <authorList>
            <consortium name="The Broad Institute Genomics Platform"/>
            <consortium name="The Broad Institute Genome Sequencing Center for Infectious Disease"/>
            <person name="Wu L."/>
            <person name="Ma J."/>
        </authorList>
    </citation>
    <scope>NUCLEOTIDE SEQUENCE [LARGE SCALE GENOMIC DNA]</scope>
    <source>
        <strain evidence="4">JCM 9651</strain>
    </source>
</reference>
<evidence type="ECO:0000256" key="1">
    <source>
        <dbReference type="SAM" id="MobiDB-lite"/>
    </source>
</evidence>